<evidence type="ECO:0000313" key="3">
    <source>
        <dbReference type="Proteomes" id="UP000652307"/>
    </source>
</evidence>
<dbReference type="Gene3D" id="1.10.10.10">
    <property type="entry name" value="Winged helix-like DNA-binding domain superfamily/Winged helix DNA-binding domain"/>
    <property type="match status" value="1"/>
</dbReference>
<dbReference type="Proteomes" id="UP000652307">
    <property type="component" value="Unassembled WGS sequence"/>
</dbReference>
<proteinExistence type="predicted"/>
<name>A0A843AD00_9CREN</name>
<dbReference type="CDD" id="cd00090">
    <property type="entry name" value="HTH_ARSR"/>
    <property type="match status" value="1"/>
</dbReference>
<dbReference type="GO" id="GO:0003700">
    <property type="term" value="F:DNA-binding transcription factor activity"/>
    <property type="evidence" value="ECO:0007669"/>
    <property type="project" value="InterPro"/>
</dbReference>
<dbReference type="EMBL" id="JADEZV010000006">
    <property type="protein sequence ID" value="MBE9391702.1"/>
    <property type="molecule type" value="Genomic_DNA"/>
</dbReference>
<dbReference type="InterPro" id="IPR036390">
    <property type="entry name" value="WH_DNA-bd_sf"/>
</dbReference>
<dbReference type="Pfam" id="PF01022">
    <property type="entry name" value="HTH_5"/>
    <property type="match status" value="1"/>
</dbReference>
<feature type="domain" description="HTH arsR-type" evidence="1">
    <location>
        <begin position="28"/>
        <end position="104"/>
    </location>
</feature>
<comment type="caution">
    <text evidence="2">The sequence shown here is derived from an EMBL/GenBank/DDBJ whole genome shotgun (WGS) entry which is preliminary data.</text>
</comment>
<dbReference type="SUPFAM" id="SSF46785">
    <property type="entry name" value="Winged helix' DNA-binding domain"/>
    <property type="match status" value="1"/>
</dbReference>
<sequence length="104" mass="11567">MQSQSSIEEGKNIKKPQKAGIFEENGVLYVNGDEYIIRVTSALANSTRLFILKYIKEHESDVGEIADLIKQSKANASAQIKKLEEAGLIRTTYKPGQRGVKKIT</sequence>
<dbReference type="InterPro" id="IPR011991">
    <property type="entry name" value="ArsR-like_HTH"/>
</dbReference>
<feature type="non-terminal residue" evidence="2">
    <location>
        <position position="104"/>
    </location>
</feature>
<evidence type="ECO:0000313" key="2">
    <source>
        <dbReference type="EMBL" id="MBE9391702.1"/>
    </source>
</evidence>
<protein>
    <submittedName>
        <fullName evidence="2">Winged helix-turn-helix transcriptional regulator</fullName>
    </submittedName>
</protein>
<evidence type="ECO:0000259" key="1">
    <source>
        <dbReference type="PROSITE" id="PS50987"/>
    </source>
</evidence>
<dbReference type="InterPro" id="IPR036388">
    <property type="entry name" value="WH-like_DNA-bd_sf"/>
</dbReference>
<dbReference type="AlphaFoldDB" id="A0A843AD00"/>
<dbReference type="InterPro" id="IPR001845">
    <property type="entry name" value="HTH_ArsR_DNA-bd_dom"/>
</dbReference>
<dbReference type="SMART" id="SM00418">
    <property type="entry name" value="HTH_ARSR"/>
    <property type="match status" value="1"/>
</dbReference>
<organism evidence="2 3">
    <name type="scientific">Fervidicoccus fontis</name>
    <dbReference type="NCBI Taxonomy" id="683846"/>
    <lineage>
        <taxon>Archaea</taxon>
        <taxon>Thermoproteota</taxon>
        <taxon>Thermoprotei</taxon>
        <taxon>Fervidicoccales</taxon>
        <taxon>Fervidicoccaceae</taxon>
        <taxon>Fervidicoccus</taxon>
    </lineage>
</organism>
<dbReference type="RefSeq" id="WP_193804065.1">
    <property type="nucleotide sequence ID" value="NZ_JADEZV010000006.1"/>
</dbReference>
<reference evidence="2" key="1">
    <citation type="submission" date="2020-10" db="EMBL/GenBank/DDBJ databases">
        <title>Fervidococcus fontis strain 3639Fd - the first crenarchaeon capable of growth on lipids.</title>
        <authorList>
            <person name="Kochetkova T.V."/>
            <person name="Elcheninov A.G."/>
            <person name="Toschakov S.V."/>
            <person name="Kublanov I.V."/>
        </authorList>
    </citation>
    <scope>NUCLEOTIDE SEQUENCE</scope>
    <source>
        <strain evidence="2">3639Fd</strain>
    </source>
</reference>
<gene>
    <name evidence="2" type="ORF">IOK49_06440</name>
</gene>
<accession>A0A843AD00</accession>
<dbReference type="PROSITE" id="PS50987">
    <property type="entry name" value="HTH_ARSR_2"/>
    <property type="match status" value="1"/>
</dbReference>